<dbReference type="Proteomes" id="UP001377168">
    <property type="component" value="Unassembled WGS sequence"/>
</dbReference>
<evidence type="ECO:0000313" key="1">
    <source>
        <dbReference type="EMBL" id="MEJ8640002.1"/>
    </source>
</evidence>
<comment type="caution">
    <text evidence="1">The sequence shown here is derived from an EMBL/GenBank/DDBJ whole genome shotgun (WGS) entry which is preliminary data.</text>
</comment>
<proteinExistence type="predicted"/>
<evidence type="ECO:0000313" key="2">
    <source>
        <dbReference type="Proteomes" id="UP001377168"/>
    </source>
</evidence>
<keyword evidence="2" id="KW-1185">Reference proteome</keyword>
<organism evidence="1 2">
    <name type="scientific">Streptomyces achmelvichensis</name>
    <dbReference type="NCBI Taxonomy" id="3134111"/>
    <lineage>
        <taxon>Bacteria</taxon>
        <taxon>Bacillati</taxon>
        <taxon>Actinomycetota</taxon>
        <taxon>Actinomycetes</taxon>
        <taxon>Kitasatosporales</taxon>
        <taxon>Streptomycetaceae</taxon>
        <taxon>Streptomyces</taxon>
    </lineage>
</organism>
<reference evidence="1" key="1">
    <citation type="submission" date="2024-03" db="EMBL/GenBank/DDBJ databases">
        <title>Novel Streptomyces species of biotechnological and ecological value are a feature of Machair soil.</title>
        <authorList>
            <person name="Prole J.R."/>
            <person name="Goodfellow M."/>
            <person name="Allenby N."/>
            <person name="Ward A.C."/>
        </authorList>
    </citation>
    <scope>NUCLEOTIDE SEQUENCE</scope>
    <source>
        <strain evidence="1">MS2.AVA.5</strain>
    </source>
</reference>
<dbReference type="EMBL" id="JBBKAJ010000037">
    <property type="protein sequence ID" value="MEJ8640002.1"/>
    <property type="molecule type" value="Genomic_DNA"/>
</dbReference>
<name>A0ACC6QA53_9ACTN</name>
<accession>A0ACC6QA53</accession>
<protein>
    <submittedName>
        <fullName evidence="1">Uncharacterized protein</fullName>
    </submittedName>
</protein>
<sequence length="54" mass="5514">MDTLTNGAADILSGHRGSDLTALLTYLADTVAGPAPGGDDALLALRIPLRARQP</sequence>
<gene>
    <name evidence="1" type="ORF">WKI67_42640</name>
</gene>